<comment type="similarity">
    <text evidence="3">Belongs to the protein disulfide isomerase family.</text>
</comment>
<evidence type="ECO:0000313" key="12">
    <source>
        <dbReference type="WBParaSite" id="nRc.2.0.1.t17106-RA"/>
    </source>
</evidence>
<evidence type="ECO:0000256" key="9">
    <source>
        <dbReference type="ARBA" id="ARBA00023284"/>
    </source>
</evidence>
<dbReference type="PROSITE" id="PS51352">
    <property type="entry name" value="THIOREDOXIN_2"/>
    <property type="match status" value="1"/>
</dbReference>
<dbReference type="FunFam" id="3.40.30.10:FF:000107">
    <property type="entry name" value="Protein disulfide-isomerase 5-2"/>
    <property type="match status" value="1"/>
</dbReference>
<keyword evidence="8" id="KW-0413">Isomerase</keyword>
<dbReference type="Pfam" id="PF00085">
    <property type="entry name" value="Thioredoxin"/>
    <property type="match status" value="1"/>
</dbReference>
<evidence type="ECO:0000256" key="1">
    <source>
        <dbReference type="ARBA" id="ARBA00001182"/>
    </source>
</evidence>
<dbReference type="PANTHER" id="PTHR18929:SF132">
    <property type="entry name" value="PROTEIN DISULFIDE-ISOMERASE A3"/>
    <property type="match status" value="1"/>
</dbReference>
<evidence type="ECO:0000313" key="11">
    <source>
        <dbReference type="Proteomes" id="UP000887565"/>
    </source>
</evidence>
<dbReference type="FunFam" id="3.40.30.10:FF:000077">
    <property type="entry name" value="Protein disulfide-isomerase"/>
    <property type="match status" value="1"/>
</dbReference>
<feature type="domain" description="Thioredoxin" evidence="10">
    <location>
        <begin position="11"/>
        <end position="158"/>
    </location>
</feature>
<evidence type="ECO:0000256" key="4">
    <source>
        <dbReference type="ARBA" id="ARBA00012723"/>
    </source>
</evidence>
<evidence type="ECO:0000256" key="5">
    <source>
        <dbReference type="ARBA" id="ARBA00022729"/>
    </source>
</evidence>
<evidence type="ECO:0000256" key="7">
    <source>
        <dbReference type="ARBA" id="ARBA00023157"/>
    </source>
</evidence>
<evidence type="ECO:0000256" key="2">
    <source>
        <dbReference type="ARBA" id="ARBA00004319"/>
    </source>
</evidence>
<dbReference type="CDD" id="cd02961">
    <property type="entry name" value="PDI_a_family"/>
    <property type="match status" value="1"/>
</dbReference>
<comment type="catalytic activity">
    <reaction evidence="1">
        <text>Catalyzes the rearrangement of -S-S- bonds in proteins.</text>
        <dbReference type="EC" id="5.3.4.1"/>
    </reaction>
</comment>
<name>A0A915ITF8_ROMCU</name>
<keyword evidence="5" id="KW-0732">Signal</keyword>
<evidence type="ECO:0000256" key="3">
    <source>
        <dbReference type="ARBA" id="ARBA00006347"/>
    </source>
</evidence>
<dbReference type="GO" id="GO:0005788">
    <property type="term" value="C:endoplasmic reticulum lumen"/>
    <property type="evidence" value="ECO:0007669"/>
    <property type="project" value="UniProtKB-SubCell"/>
</dbReference>
<organism evidence="11 12">
    <name type="scientific">Romanomermis culicivorax</name>
    <name type="common">Nematode worm</name>
    <dbReference type="NCBI Taxonomy" id="13658"/>
    <lineage>
        <taxon>Eukaryota</taxon>
        <taxon>Metazoa</taxon>
        <taxon>Ecdysozoa</taxon>
        <taxon>Nematoda</taxon>
        <taxon>Enoplea</taxon>
        <taxon>Dorylaimia</taxon>
        <taxon>Mermithida</taxon>
        <taxon>Mermithoidea</taxon>
        <taxon>Mermithidae</taxon>
        <taxon>Romanomermis</taxon>
    </lineage>
</organism>
<comment type="subcellular location">
    <subcellularLocation>
        <location evidence="2">Endoplasmic reticulum lumen</location>
    </subcellularLocation>
</comment>
<protein>
    <recommendedName>
        <fullName evidence="4">protein disulfide-isomerase</fullName>
        <ecNumber evidence="4">5.3.4.1</ecNumber>
    </recommendedName>
</protein>
<dbReference type="PRINTS" id="PR00421">
    <property type="entry name" value="THIOREDOXIN"/>
</dbReference>
<keyword evidence="9" id="KW-0676">Redox-active center</keyword>
<evidence type="ECO:0000256" key="6">
    <source>
        <dbReference type="ARBA" id="ARBA00022824"/>
    </source>
</evidence>
<dbReference type="Proteomes" id="UP000887565">
    <property type="component" value="Unplaced"/>
</dbReference>
<sequence length="305" mass="34803">MSNFDGERLYPCIGFSVAVFSLILSLSYASDVIVFTDSNFDSQIKTYDLILVEFYAPWCQHCKKLAPEFEAAATKLKKNDPPIPLGKLDCSANKKTCENQGAVGYPTLKIYRRGVGASVEGLRDTDSIVKTLRRQIGPSSLELKDESEYEKFIDNEEHSVIGFFETESKLKDSFLKVADTERDRYRFAHTSDKKLLDKFDLNDDIVIVQPKAWKSKFEESHLRYDGNYDTEKIKRFLGTKTNGLCGVRTLENSYTFDKPLVVVYFKVDFGKDPKGNTILEHEKRFATLNGMAITERQPSSRKFLV</sequence>
<keyword evidence="6" id="KW-0256">Endoplasmic reticulum</keyword>
<dbReference type="SUPFAM" id="SSF52833">
    <property type="entry name" value="Thioredoxin-like"/>
    <property type="match status" value="2"/>
</dbReference>
<dbReference type="AlphaFoldDB" id="A0A915ITF8"/>
<dbReference type="GO" id="GO:0003756">
    <property type="term" value="F:protein disulfide isomerase activity"/>
    <property type="evidence" value="ECO:0007669"/>
    <property type="project" value="UniProtKB-EC"/>
</dbReference>
<dbReference type="PANTHER" id="PTHR18929">
    <property type="entry name" value="PROTEIN DISULFIDE ISOMERASE"/>
    <property type="match status" value="1"/>
</dbReference>
<dbReference type="InterPro" id="IPR013766">
    <property type="entry name" value="Thioredoxin_domain"/>
</dbReference>
<reference evidence="12" key="1">
    <citation type="submission" date="2022-11" db="UniProtKB">
        <authorList>
            <consortium name="WormBaseParasite"/>
        </authorList>
    </citation>
    <scope>IDENTIFICATION</scope>
</reference>
<accession>A0A915ITF8</accession>
<dbReference type="Gene3D" id="3.40.30.10">
    <property type="entry name" value="Glutaredoxin"/>
    <property type="match status" value="2"/>
</dbReference>
<dbReference type="Pfam" id="PF13848">
    <property type="entry name" value="Thioredoxin_6"/>
    <property type="match status" value="1"/>
</dbReference>
<dbReference type="EC" id="5.3.4.1" evidence="4"/>
<keyword evidence="11" id="KW-1185">Reference proteome</keyword>
<dbReference type="WBParaSite" id="nRc.2.0.1.t17106-RA">
    <property type="protein sequence ID" value="nRc.2.0.1.t17106-RA"/>
    <property type="gene ID" value="nRc.2.0.1.g17106"/>
</dbReference>
<evidence type="ECO:0000256" key="8">
    <source>
        <dbReference type="ARBA" id="ARBA00023235"/>
    </source>
</evidence>
<proteinExistence type="inferred from homology"/>
<dbReference type="GO" id="GO:0006457">
    <property type="term" value="P:protein folding"/>
    <property type="evidence" value="ECO:0007669"/>
    <property type="project" value="TreeGrafter"/>
</dbReference>
<keyword evidence="7" id="KW-1015">Disulfide bond</keyword>
<dbReference type="GO" id="GO:0034976">
    <property type="term" value="P:response to endoplasmic reticulum stress"/>
    <property type="evidence" value="ECO:0007669"/>
    <property type="project" value="TreeGrafter"/>
</dbReference>
<dbReference type="InterPro" id="IPR036249">
    <property type="entry name" value="Thioredoxin-like_sf"/>
</dbReference>
<evidence type="ECO:0000259" key="10">
    <source>
        <dbReference type="PROSITE" id="PS51352"/>
    </source>
</evidence>